<evidence type="ECO:0000313" key="1">
    <source>
        <dbReference type="EMBL" id="KAI3697247.1"/>
    </source>
</evidence>
<evidence type="ECO:0000313" key="2">
    <source>
        <dbReference type="Proteomes" id="UP001055879"/>
    </source>
</evidence>
<reference evidence="1 2" key="2">
    <citation type="journal article" date="2022" name="Mol. Ecol. Resour.">
        <title>The genomes of chicory, endive, great burdock and yacon provide insights into Asteraceae paleo-polyploidization history and plant inulin production.</title>
        <authorList>
            <person name="Fan W."/>
            <person name="Wang S."/>
            <person name="Wang H."/>
            <person name="Wang A."/>
            <person name="Jiang F."/>
            <person name="Liu H."/>
            <person name="Zhao H."/>
            <person name="Xu D."/>
            <person name="Zhang Y."/>
        </authorList>
    </citation>
    <scope>NUCLEOTIDE SEQUENCE [LARGE SCALE GENOMIC DNA]</scope>
    <source>
        <strain evidence="2">cv. Niubang</strain>
    </source>
</reference>
<sequence>MILTKPAEYKRSPRSSPIASPSLFFSNRSPSHHHRSSSPTDRHRRHLLQQIAIRYILRKREISPEENKIKIPFKNIKPTLAPRLLLNSFSNRGSIKQPPWPQIKMKRVFTISDIAAAKSELLYCHYRFYLPKSLTNPTTIPDTRPTSSRWFSTEESKSLSSKPIMDLHTQFAHKWIYAEVRAKEALTEQVSVFKDELMKNVENETSFETLLEVKGWNLFKMYSDGAALLELLRLLEESSLTLAMKVFNWRRRENNRRPMSSEEYVKGIKIAGRVKNVDLAVEIFMEAATNRIKNVSTYNALMCAYMYNGLSEKCQSVYRDLKQDINCRPTSVTFNTLISLFGQRVLTNQMEVVFQEMKDLNISPDLNTYNNMIAGYLTAWMWDSMENTYNMMMETGSVYPDLSTHLLMLRGYAHSGNLEKMEEMYDMVGSHVREKHISLIRAMICAYCRSSYTNRVKRIEELMRLIPENEYRPWLNVLLIRVYAEEDLVDQMDRSIDEAFEHNTSVNTVKVMRCIAATYFRNNAVERLAKFIKRAEVSGWRIYRSLYHGLMVMLSSQKRIEEMEQVVIEMEKFNYGYSKRTLYILYKAYSEKEEGYRHKFHRVLGLMCKHGYGVPS</sequence>
<dbReference type="Proteomes" id="UP001055879">
    <property type="component" value="Linkage Group LG10"/>
</dbReference>
<dbReference type="EMBL" id="CM042056">
    <property type="protein sequence ID" value="KAI3697247.1"/>
    <property type="molecule type" value="Genomic_DNA"/>
</dbReference>
<name>A0ACB8ZHF7_ARCLA</name>
<gene>
    <name evidence="1" type="ORF">L6452_30124</name>
</gene>
<comment type="caution">
    <text evidence="1">The sequence shown here is derived from an EMBL/GenBank/DDBJ whole genome shotgun (WGS) entry which is preliminary data.</text>
</comment>
<reference evidence="2" key="1">
    <citation type="journal article" date="2022" name="Mol. Ecol. Resour.">
        <title>The genomes of chicory, endive, great burdock and yacon provide insights into Asteraceae palaeo-polyploidization history and plant inulin production.</title>
        <authorList>
            <person name="Fan W."/>
            <person name="Wang S."/>
            <person name="Wang H."/>
            <person name="Wang A."/>
            <person name="Jiang F."/>
            <person name="Liu H."/>
            <person name="Zhao H."/>
            <person name="Xu D."/>
            <person name="Zhang Y."/>
        </authorList>
    </citation>
    <scope>NUCLEOTIDE SEQUENCE [LARGE SCALE GENOMIC DNA]</scope>
    <source>
        <strain evidence="2">cv. Niubang</strain>
    </source>
</reference>
<protein>
    <submittedName>
        <fullName evidence="1">Uncharacterized protein</fullName>
    </submittedName>
</protein>
<proteinExistence type="predicted"/>
<accession>A0ACB8ZHF7</accession>
<keyword evidence="2" id="KW-1185">Reference proteome</keyword>
<organism evidence="1 2">
    <name type="scientific">Arctium lappa</name>
    <name type="common">Greater burdock</name>
    <name type="synonym">Lappa major</name>
    <dbReference type="NCBI Taxonomy" id="4217"/>
    <lineage>
        <taxon>Eukaryota</taxon>
        <taxon>Viridiplantae</taxon>
        <taxon>Streptophyta</taxon>
        <taxon>Embryophyta</taxon>
        <taxon>Tracheophyta</taxon>
        <taxon>Spermatophyta</taxon>
        <taxon>Magnoliopsida</taxon>
        <taxon>eudicotyledons</taxon>
        <taxon>Gunneridae</taxon>
        <taxon>Pentapetalae</taxon>
        <taxon>asterids</taxon>
        <taxon>campanulids</taxon>
        <taxon>Asterales</taxon>
        <taxon>Asteraceae</taxon>
        <taxon>Carduoideae</taxon>
        <taxon>Cardueae</taxon>
        <taxon>Arctiinae</taxon>
        <taxon>Arctium</taxon>
    </lineage>
</organism>